<accession>A0A328UAL1</accession>
<keyword evidence="2" id="KW-1185">Reference proteome</keyword>
<sequence>MEIMVIYYMLLAILKPVPNDGDTFSYREVIVFVCHQDHHVYAGQLSYTFNMRHIIERIEDF</sequence>
<protein>
    <submittedName>
        <fullName evidence="1">Uncharacterized protein</fullName>
    </submittedName>
</protein>
<evidence type="ECO:0000313" key="2">
    <source>
        <dbReference type="Proteomes" id="UP000249260"/>
    </source>
</evidence>
<reference evidence="1 2" key="1">
    <citation type="submission" date="2018-06" db="EMBL/GenBank/DDBJ databases">
        <title>Paenibacillus montanisoli sp. nov., isolated from mountain area soil.</title>
        <authorList>
            <person name="Wu M."/>
        </authorList>
    </citation>
    <scope>NUCLEOTIDE SEQUENCE [LARGE SCALE GENOMIC DNA]</scope>
    <source>
        <strain evidence="1 2">RA17</strain>
    </source>
</reference>
<name>A0A328UAL1_9BACL</name>
<dbReference type="AlphaFoldDB" id="A0A328UAL1"/>
<comment type="caution">
    <text evidence="1">The sequence shown here is derived from an EMBL/GenBank/DDBJ whole genome shotgun (WGS) entry which is preliminary data.</text>
</comment>
<gene>
    <name evidence="1" type="ORF">DL346_02115</name>
</gene>
<evidence type="ECO:0000313" key="1">
    <source>
        <dbReference type="EMBL" id="RAP77314.1"/>
    </source>
</evidence>
<organism evidence="1 2">
    <name type="scientific">Paenibacillus montanisoli</name>
    <dbReference type="NCBI Taxonomy" id="2081970"/>
    <lineage>
        <taxon>Bacteria</taxon>
        <taxon>Bacillati</taxon>
        <taxon>Bacillota</taxon>
        <taxon>Bacilli</taxon>
        <taxon>Bacillales</taxon>
        <taxon>Paenibacillaceae</taxon>
        <taxon>Paenibacillus</taxon>
    </lineage>
</organism>
<proteinExistence type="predicted"/>
<dbReference type="EMBL" id="QLUW01000001">
    <property type="protein sequence ID" value="RAP77314.1"/>
    <property type="molecule type" value="Genomic_DNA"/>
</dbReference>
<dbReference type="Proteomes" id="UP000249260">
    <property type="component" value="Unassembled WGS sequence"/>
</dbReference>